<evidence type="ECO:0000313" key="2">
    <source>
        <dbReference type="EMBL" id="CAK0896423.1"/>
    </source>
</evidence>
<evidence type="ECO:0000256" key="1">
    <source>
        <dbReference type="SAM" id="MobiDB-lite"/>
    </source>
</evidence>
<reference evidence="2" key="1">
    <citation type="submission" date="2023-10" db="EMBL/GenBank/DDBJ databases">
        <authorList>
            <person name="Chen Y."/>
            <person name="Shah S."/>
            <person name="Dougan E. K."/>
            <person name="Thang M."/>
            <person name="Chan C."/>
        </authorList>
    </citation>
    <scope>NUCLEOTIDE SEQUENCE [LARGE SCALE GENOMIC DNA]</scope>
</reference>
<protein>
    <submittedName>
        <fullName evidence="2">Uncharacterized protein</fullName>
    </submittedName>
</protein>
<proteinExistence type="predicted"/>
<comment type="caution">
    <text evidence="2">The sequence shown here is derived from an EMBL/GenBank/DDBJ whole genome shotgun (WGS) entry which is preliminary data.</text>
</comment>
<feature type="compositionally biased region" description="Low complexity" evidence="1">
    <location>
        <begin position="10"/>
        <end position="30"/>
    </location>
</feature>
<evidence type="ECO:0000313" key="3">
    <source>
        <dbReference type="Proteomes" id="UP001189429"/>
    </source>
</evidence>
<keyword evidence="3" id="KW-1185">Reference proteome</keyword>
<feature type="region of interest" description="Disordered" evidence="1">
    <location>
        <begin position="1"/>
        <end position="54"/>
    </location>
</feature>
<name>A0ABN9XBT8_9DINO</name>
<feature type="non-terminal residue" evidence="2">
    <location>
        <position position="1"/>
    </location>
</feature>
<accession>A0ABN9XBT8</accession>
<feature type="non-terminal residue" evidence="2">
    <location>
        <position position="54"/>
    </location>
</feature>
<gene>
    <name evidence="2" type="ORF">PCOR1329_LOCUS74895</name>
</gene>
<dbReference type="EMBL" id="CAUYUJ010020184">
    <property type="protein sequence ID" value="CAK0896423.1"/>
    <property type="molecule type" value="Genomic_DNA"/>
</dbReference>
<dbReference type="Proteomes" id="UP001189429">
    <property type="component" value="Unassembled WGS sequence"/>
</dbReference>
<sequence>RPPGAGRPGGLHAAGAPGRAHAAAPAAHASHGGGGARVGIVRARASAGPARDDG</sequence>
<feature type="compositionally biased region" description="Low complexity" evidence="1">
    <location>
        <begin position="38"/>
        <end position="48"/>
    </location>
</feature>
<organism evidence="2 3">
    <name type="scientific">Prorocentrum cordatum</name>
    <dbReference type="NCBI Taxonomy" id="2364126"/>
    <lineage>
        <taxon>Eukaryota</taxon>
        <taxon>Sar</taxon>
        <taxon>Alveolata</taxon>
        <taxon>Dinophyceae</taxon>
        <taxon>Prorocentrales</taxon>
        <taxon>Prorocentraceae</taxon>
        <taxon>Prorocentrum</taxon>
    </lineage>
</organism>